<protein>
    <submittedName>
        <fullName evidence="1">Uncharacterized protein</fullName>
    </submittedName>
</protein>
<name>A0A699XI46_TANCI</name>
<organism evidence="1">
    <name type="scientific">Tanacetum cinerariifolium</name>
    <name type="common">Dalmatian daisy</name>
    <name type="synonym">Chrysanthemum cinerariifolium</name>
    <dbReference type="NCBI Taxonomy" id="118510"/>
    <lineage>
        <taxon>Eukaryota</taxon>
        <taxon>Viridiplantae</taxon>
        <taxon>Streptophyta</taxon>
        <taxon>Embryophyta</taxon>
        <taxon>Tracheophyta</taxon>
        <taxon>Spermatophyta</taxon>
        <taxon>Magnoliopsida</taxon>
        <taxon>eudicotyledons</taxon>
        <taxon>Gunneridae</taxon>
        <taxon>Pentapetalae</taxon>
        <taxon>asterids</taxon>
        <taxon>campanulids</taxon>
        <taxon>Asterales</taxon>
        <taxon>Asteraceae</taxon>
        <taxon>Asteroideae</taxon>
        <taxon>Anthemideae</taxon>
        <taxon>Anthemidinae</taxon>
        <taxon>Tanacetum</taxon>
    </lineage>
</organism>
<dbReference type="AlphaFoldDB" id="A0A699XI46"/>
<sequence>GPLGVYSPNLDPLSALGIEAKTEEERTRYAELQVQMESARVIKLLAYQNAYDQAYKRLYPDILPVILVNQNQTSKPMPSSGS</sequence>
<feature type="non-terminal residue" evidence="1">
    <location>
        <position position="1"/>
    </location>
</feature>
<gene>
    <name evidence="1" type="ORF">Tci_931418</name>
</gene>
<feature type="non-terminal residue" evidence="1">
    <location>
        <position position="82"/>
    </location>
</feature>
<accession>A0A699XI46</accession>
<reference evidence="1" key="1">
    <citation type="journal article" date="2019" name="Sci. Rep.">
        <title>Draft genome of Tanacetum cinerariifolium, the natural source of mosquito coil.</title>
        <authorList>
            <person name="Yamashiro T."/>
            <person name="Shiraishi A."/>
            <person name="Satake H."/>
            <person name="Nakayama K."/>
        </authorList>
    </citation>
    <scope>NUCLEOTIDE SEQUENCE</scope>
</reference>
<comment type="caution">
    <text evidence="1">The sequence shown here is derived from an EMBL/GenBank/DDBJ whole genome shotgun (WGS) entry which is preliminary data.</text>
</comment>
<evidence type="ECO:0000313" key="1">
    <source>
        <dbReference type="EMBL" id="GFD59449.1"/>
    </source>
</evidence>
<proteinExistence type="predicted"/>
<dbReference type="EMBL" id="BKCJ011865146">
    <property type="protein sequence ID" value="GFD59449.1"/>
    <property type="molecule type" value="Genomic_DNA"/>
</dbReference>